<dbReference type="AlphaFoldDB" id="A0A1H9EM71"/>
<dbReference type="InterPro" id="IPR004165">
    <property type="entry name" value="CoA_trans_fam_I"/>
</dbReference>
<dbReference type="EMBL" id="FOFG01000003">
    <property type="protein sequence ID" value="SEQ26108.1"/>
    <property type="molecule type" value="Genomic_DNA"/>
</dbReference>
<organism evidence="1 2">
    <name type="scientific">Faunimonas pinastri</name>
    <dbReference type="NCBI Taxonomy" id="1855383"/>
    <lineage>
        <taxon>Bacteria</taxon>
        <taxon>Pseudomonadati</taxon>
        <taxon>Pseudomonadota</taxon>
        <taxon>Alphaproteobacteria</taxon>
        <taxon>Hyphomicrobiales</taxon>
        <taxon>Afifellaceae</taxon>
        <taxon>Faunimonas</taxon>
    </lineage>
</organism>
<dbReference type="GO" id="GO:0008410">
    <property type="term" value="F:CoA-transferase activity"/>
    <property type="evidence" value="ECO:0007669"/>
    <property type="project" value="InterPro"/>
</dbReference>
<dbReference type="PANTHER" id="PTHR43293:SF3">
    <property type="entry name" value="CHOLESTEROL RING-CLEAVING HYDROLASE IPDB SUBUNIT"/>
    <property type="match status" value="1"/>
</dbReference>
<dbReference type="Gene3D" id="3.40.1080.10">
    <property type="entry name" value="Glutaconate Coenzyme A-transferase"/>
    <property type="match status" value="1"/>
</dbReference>
<accession>A0A1H9EM71</accession>
<gene>
    <name evidence="1" type="ORF">SAMN05216548_103198</name>
</gene>
<sequence>MATNDYSLAELLTVCVSRELEDGGQGFIGLGTGGRAFTMAVGVPSVAAELARRHRGIDFTTQYGVTFEPDLKKTPANFADPYLLAWPSKAQVRVEECLEYFRRGKMTVGFTSGAQIDRRGNLNTVCIGSHDKPKVRLVGPIAQSDHCTYAKYTFVMMVQDPRVFVPKLDFRSALGHGDAAGDRRRLGVPGGGPRKVFTDLAIWGFDADGDMRVETLHPGATREDVVRTVGFDVVFADDLGATPAPTPEELRLIREEIDPEGLFLEARIA</sequence>
<dbReference type="SMART" id="SM00882">
    <property type="entry name" value="CoA_trans"/>
    <property type="match status" value="1"/>
</dbReference>
<keyword evidence="2" id="KW-1185">Reference proteome</keyword>
<dbReference type="InterPro" id="IPR037171">
    <property type="entry name" value="NagB/RpiA_transferase-like"/>
</dbReference>
<keyword evidence="1" id="KW-0808">Transferase</keyword>
<dbReference type="Proteomes" id="UP000199647">
    <property type="component" value="Unassembled WGS sequence"/>
</dbReference>
<dbReference type="RefSeq" id="WP_177176738.1">
    <property type="nucleotide sequence ID" value="NZ_FOFG01000003.1"/>
</dbReference>
<reference evidence="1 2" key="1">
    <citation type="submission" date="2016-10" db="EMBL/GenBank/DDBJ databases">
        <authorList>
            <person name="de Groot N.N."/>
        </authorList>
    </citation>
    <scope>NUCLEOTIDE SEQUENCE [LARGE SCALE GENOMIC DNA]</scope>
    <source>
        <strain evidence="1 2">A52C2</strain>
    </source>
</reference>
<protein>
    <submittedName>
        <fullName evidence="1">Glutaconate CoA-transferase subunit B</fullName>
    </submittedName>
</protein>
<dbReference type="SUPFAM" id="SSF100950">
    <property type="entry name" value="NagB/RpiA/CoA transferase-like"/>
    <property type="match status" value="1"/>
</dbReference>
<dbReference type="Pfam" id="PF01144">
    <property type="entry name" value="CoA_trans"/>
    <property type="match status" value="1"/>
</dbReference>
<dbReference type="STRING" id="1855383.SAMN05216548_103198"/>
<dbReference type="PANTHER" id="PTHR43293">
    <property type="entry name" value="ACETATE COA-TRANSFERASE YDIF"/>
    <property type="match status" value="1"/>
</dbReference>
<evidence type="ECO:0000313" key="2">
    <source>
        <dbReference type="Proteomes" id="UP000199647"/>
    </source>
</evidence>
<evidence type="ECO:0000313" key="1">
    <source>
        <dbReference type="EMBL" id="SEQ26108.1"/>
    </source>
</evidence>
<proteinExistence type="predicted"/>
<name>A0A1H9EM71_9HYPH</name>